<evidence type="ECO:0000256" key="1">
    <source>
        <dbReference type="SAM" id="MobiDB-lite"/>
    </source>
</evidence>
<feature type="region of interest" description="Disordered" evidence="1">
    <location>
        <begin position="1"/>
        <end position="64"/>
    </location>
</feature>
<feature type="compositionally biased region" description="Polar residues" evidence="1">
    <location>
        <begin position="43"/>
        <end position="53"/>
    </location>
</feature>
<evidence type="ECO:0000313" key="2">
    <source>
        <dbReference type="EMBL" id="KAF5176754.1"/>
    </source>
</evidence>
<comment type="caution">
    <text evidence="2">The sequence shown here is derived from an EMBL/GenBank/DDBJ whole genome shotgun (WGS) entry which is preliminary data.</text>
</comment>
<dbReference type="Proteomes" id="UP000554482">
    <property type="component" value="Unassembled WGS sequence"/>
</dbReference>
<name>A0A7J6UVX2_THATH</name>
<accession>A0A7J6UVX2</accession>
<feature type="compositionally biased region" description="Low complexity" evidence="1">
    <location>
        <begin position="28"/>
        <end position="42"/>
    </location>
</feature>
<organism evidence="2 3">
    <name type="scientific">Thalictrum thalictroides</name>
    <name type="common">Rue-anemone</name>
    <name type="synonym">Anemone thalictroides</name>
    <dbReference type="NCBI Taxonomy" id="46969"/>
    <lineage>
        <taxon>Eukaryota</taxon>
        <taxon>Viridiplantae</taxon>
        <taxon>Streptophyta</taxon>
        <taxon>Embryophyta</taxon>
        <taxon>Tracheophyta</taxon>
        <taxon>Spermatophyta</taxon>
        <taxon>Magnoliopsida</taxon>
        <taxon>Ranunculales</taxon>
        <taxon>Ranunculaceae</taxon>
        <taxon>Thalictroideae</taxon>
        <taxon>Thalictrum</taxon>
    </lineage>
</organism>
<evidence type="ECO:0000313" key="3">
    <source>
        <dbReference type="Proteomes" id="UP000554482"/>
    </source>
</evidence>
<reference evidence="2 3" key="1">
    <citation type="submission" date="2020-06" db="EMBL/GenBank/DDBJ databases">
        <title>Transcriptomic and genomic resources for Thalictrum thalictroides and T. hernandezii: Facilitating candidate gene discovery in an emerging model plant lineage.</title>
        <authorList>
            <person name="Arias T."/>
            <person name="Riano-Pachon D.M."/>
            <person name="Di Stilio V.S."/>
        </authorList>
    </citation>
    <scope>NUCLEOTIDE SEQUENCE [LARGE SCALE GENOMIC DNA]</scope>
    <source>
        <strain evidence="3">cv. WT478/WT964</strain>
        <tissue evidence="2">Leaves</tissue>
    </source>
</reference>
<proteinExistence type="predicted"/>
<sequence>MGDMDKDNNQQLVHDGALNFKRSSAPFGTKTTTTDSGSKTTSPASDSKATQGEGQEKKRSPVMKVSKHIGKILPSRFCMGCFLRQKQDGVKAF</sequence>
<keyword evidence="3" id="KW-1185">Reference proteome</keyword>
<protein>
    <submittedName>
        <fullName evidence="2">Uncharacterized protein</fullName>
    </submittedName>
</protein>
<dbReference type="AlphaFoldDB" id="A0A7J6UVX2"/>
<gene>
    <name evidence="2" type="ORF">FRX31_033658</name>
</gene>
<dbReference type="EMBL" id="JABWDY010042285">
    <property type="protein sequence ID" value="KAF5176754.1"/>
    <property type="molecule type" value="Genomic_DNA"/>
</dbReference>